<organism evidence="1 2">
    <name type="scientific">Dermacoccus profundi</name>
    <dbReference type="NCBI Taxonomy" id="322602"/>
    <lineage>
        <taxon>Bacteria</taxon>
        <taxon>Bacillati</taxon>
        <taxon>Actinomycetota</taxon>
        <taxon>Actinomycetes</taxon>
        <taxon>Micrococcales</taxon>
        <taxon>Dermacoccaceae</taxon>
        <taxon>Dermacoccus</taxon>
    </lineage>
</organism>
<evidence type="ECO:0000313" key="1">
    <source>
        <dbReference type="EMBL" id="GAA1571493.1"/>
    </source>
</evidence>
<accession>A0ABP4P2I4</accession>
<gene>
    <name evidence="1" type="ORF">GCM10009763_19150</name>
</gene>
<keyword evidence="2" id="KW-1185">Reference proteome</keyword>
<dbReference type="Proteomes" id="UP001500350">
    <property type="component" value="Unassembled WGS sequence"/>
</dbReference>
<evidence type="ECO:0000313" key="2">
    <source>
        <dbReference type="Proteomes" id="UP001500350"/>
    </source>
</evidence>
<protein>
    <submittedName>
        <fullName evidence="1">Uncharacterized protein</fullName>
    </submittedName>
</protein>
<sequence>MKPTSPREIAKAAEPTAKKFMTAFFATDGVSQDAWAKKVSAYTDEAFGARLSGEGLERLPHGEKVTGSARLLWVSEQDPTAQYFVPTSNGGYTVTMQLTTNAGEVTNLAMGNTDEIGD</sequence>
<dbReference type="EMBL" id="BAAANW010000014">
    <property type="protein sequence ID" value="GAA1571493.1"/>
    <property type="molecule type" value="Genomic_DNA"/>
</dbReference>
<reference evidence="2" key="1">
    <citation type="journal article" date="2019" name="Int. J. Syst. Evol. Microbiol.">
        <title>The Global Catalogue of Microorganisms (GCM) 10K type strain sequencing project: providing services to taxonomists for standard genome sequencing and annotation.</title>
        <authorList>
            <consortium name="The Broad Institute Genomics Platform"/>
            <consortium name="The Broad Institute Genome Sequencing Center for Infectious Disease"/>
            <person name="Wu L."/>
            <person name="Ma J."/>
        </authorList>
    </citation>
    <scope>NUCLEOTIDE SEQUENCE [LARGE SCALE GENOMIC DNA]</scope>
    <source>
        <strain evidence="2">JCM 14589</strain>
    </source>
</reference>
<proteinExistence type="predicted"/>
<comment type="caution">
    <text evidence="1">The sequence shown here is derived from an EMBL/GenBank/DDBJ whole genome shotgun (WGS) entry which is preliminary data.</text>
</comment>
<name>A0ABP4P2I4_9MICO</name>